<accession>A0A2S5T5B6</accession>
<dbReference type="Gene3D" id="3.30.300.30">
    <property type="match status" value="1"/>
</dbReference>
<comment type="similarity">
    <text evidence="1">Belongs to the ATP-dependent AMP-binding enzyme family.</text>
</comment>
<reference evidence="4 5" key="1">
    <citation type="submission" date="2018-02" db="EMBL/GenBank/DDBJ databases">
        <title>Reclassifiation of [Polyangium] brachysporum DSM 7029 as Guopingzhaonella breviflexa gen. nov., sp. nov., a member of the family Comamonadaceae.</title>
        <authorList>
            <person name="Tang B."/>
        </authorList>
    </citation>
    <scope>NUCLEOTIDE SEQUENCE [LARGE SCALE GENOMIC DNA]</scope>
    <source>
        <strain evidence="4 5">DSM 15344</strain>
    </source>
</reference>
<dbReference type="Gene3D" id="3.40.50.12780">
    <property type="entry name" value="N-terminal domain of ligase-like"/>
    <property type="match status" value="1"/>
</dbReference>
<gene>
    <name evidence="4" type="ORF">C1702_07895</name>
</gene>
<dbReference type="AlphaFoldDB" id="A0A2S5T5B6"/>
<dbReference type="PROSITE" id="PS00455">
    <property type="entry name" value="AMP_BINDING"/>
    <property type="match status" value="1"/>
</dbReference>
<sequence length="554" mass="61192">MLQERIQRHDWYHRTIPQLFAETCAALPDKPAIVFEGRTTSFGALQAEVDRVSQALLDLGIRKGDVVTTLPSPTPEFAVLYFATLQVGAVVNPLNLLWGTLEFSGVLPRNAPAVIVTVDQYGGRDYLQLLRESLPDLQFHGAGKVSSASVPSLRQLVCVSREGRRHEGVLDFDDWVAAVREVDAGRIAQLRDEGHATDIQFICQTSGTTGLSKSALWDHRPPLATVNFAAKALAYTEDERYINLSPFYHNSGIFALNLNLVLAGTTLYLMEAFRPAPALDLIDREGITATFGFEAHWQGLRRVPGFEQKRFTVRKALLAGEPTTIDLVRSMCPPGAVINSLYAQTENGPLISLSEHDCVDARINRSTHGRPLPGVEVVIKDIDTGERVPQGQAGEICYRSPYMFRGYLGQPDETRQAYDAEGYFHSGDYGNFDNGYITYLGRLGGVVKSGGENVSTTRVSTLLLEVFADRFEDVKTVGIPDEYWGARVVSLVRTRDGAPLADDAALREACKGKMAAYEIPRNFLAWEGEWPVSPEGKINFKALQAWAQEQLART</sequence>
<dbReference type="InterPro" id="IPR045851">
    <property type="entry name" value="AMP-bd_C_sf"/>
</dbReference>
<dbReference type="Pfam" id="PF00501">
    <property type="entry name" value="AMP-binding"/>
    <property type="match status" value="1"/>
</dbReference>
<evidence type="ECO:0000313" key="4">
    <source>
        <dbReference type="EMBL" id="PPE70171.1"/>
    </source>
</evidence>
<dbReference type="InterPro" id="IPR042099">
    <property type="entry name" value="ANL_N_sf"/>
</dbReference>
<dbReference type="PANTHER" id="PTHR43201">
    <property type="entry name" value="ACYL-COA SYNTHETASE"/>
    <property type="match status" value="1"/>
</dbReference>
<comment type="caution">
    <text evidence="4">The sequence shown here is derived from an EMBL/GenBank/DDBJ whole genome shotgun (WGS) entry which is preliminary data.</text>
</comment>
<dbReference type="GO" id="GO:0031956">
    <property type="term" value="F:medium-chain fatty acid-CoA ligase activity"/>
    <property type="evidence" value="ECO:0007669"/>
    <property type="project" value="TreeGrafter"/>
</dbReference>
<dbReference type="PANTHER" id="PTHR43201:SF5">
    <property type="entry name" value="MEDIUM-CHAIN ACYL-COA LIGASE ACSF2, MITOCHONDRIAL"/>
    <property type="match status" value="1"/>
</dbReference>
<keyword evidence="5" id="KW-1185">Reference proteome</keyword>
<dbReference type="RefSeq" id="WP_104357146.1">
    <property type="nucleotide sequence ID" value="NZ_CP064338.1"/>
</dbReference>
<evidence type="ECO:0000259" key="3">
    <source>
        <dbReference type="Pfam" id="PF00501"/>
    </source>
</evidence>
<dbReference type="InterPro" id="IPR020845">
    <property type="entry name" value="AMP-binding_CS"/>
</dbReference>
<evidence type="ECO:0000256" key="1">
    <source>
        <dbReference type="ARBA" id="ARBA00006432"/>
    </source>
</evidence>
<evidence type="ECO:0000313" key="5">
    <source>
        <dbReference type="Proteomes" id="UP000239406"/>
    </source>
</evidence>
<dbReference type="Proteomes" id="UP000239406">
    <property type="component" value="Unassembled WGS sequence"/>
</dbReference>
<dbReference type="EMBL" id="PSNY01000007">
    <property type="protein sequence ID" value="PPE70171.1"/>
    <property type="molecule type" value="Genomic_DNA"/>
</dbReference>
<dbReference type="SUPFAM" id="SSF56801">
    <property type="entry name" value="Acetyl-CoA synthetase-like"/>
    <property type="match status" value="1"/>
</dbReference>
<organism evidence="4 5">
    <name type="scientific">Caldimonas thermodepolymerans</name>
    <dbReference type="NCBI Taxonomy" id="215580"/>
    <lineage>
        <taxon>Bacteria</taxon>
        <taxon>Pseudomonadati</taxon>
        <taxon>Pseudomonadota</taxon>
        <taxon>Betaproteobacteria</taxon>
        <taxon>Burkholderiales</taxon>
        <taxon>Sphaerotilaceae</taxon>
        <taxon>Caldimonas</taxon>
    </lineage>
</organism>
<proteinExistence type="inferred from homology"/>
<evidence type="ECO:0000256" key="2">
    <source>
        <dbReference type="ARBA" id="ARBA00022598"/>
    </source>
</evidence>
<dbReference type="InterPro" id="IPR000873">
    <property type="entry name" value="AMP-dep_synth/lig_dom"/>
</dbReference>
<protein>
    <recommendedName>
        <fullName evidence="3">AMP-dependent synthetase/ligase domain-containing protein</fullName>
    </recommendedName>
</protein>
<dbReference type="GO" id="GO:0006631">
    <property type="term" value="P:fatty acid metabolic process"/>
    <property type="evidence" value="ECO:0007669"/>
    <property type="project" value="TreeGrafter"/>
</dbReference>
<keyword evidence="2" id="KW-0436">Ligase</keyword>
<feature type="domain" description="AMP-dependent synthetase/ligase" evidence="3">
    <location>
        <begin position="20"/>
        <end position="408"/>
    </location>
</feature>
<name>A0A2S5T5B6_9BURK</name>